<evidence type="ECO:0000313" key="10">
    <source>
        <dbReference type="EMBL" id="XDQ58485.1"/>
    </source>
</evidence>
<evidence type="ECO:0000259" key="8">
    <source>
        <dbReference type="PROSITE" id="PS50893"/>
    </source>
</evidence>
<keyword evidence="2 7" id="KW-0812">Transmembrane</keyword>
<feature type="transmembrane region" description="Helical" evidence="7">
    <location>
        <begin position="64"/>
        <end position="86"/>
    </location>
</feature>
<feature type="transmembrane region" description="Helical" evidence="7">
    <location>
        <begin position="244"/>
        <end position="266"/>
    </location>
</feature>
<dbReference type="InterPro" id="IPR017871">
    <property type="entry name" value="ABC_transporter-like_CS"/>
</dbReference>
<evidence type="ECO:0000256" key="2">
    <source>
        <dbReference type="ARBA" id="ARBA00022692"/>
    </source>
</evidence>
<dbReference type="GO" id="GO:0015421">
    <property type="term" value="F:ABC-type oligopeptide transporter activity"/>
    <property type="evidence" value="ECO:0007669"/>
    <property type="project" value="TreeGrafter"/>
</dbReference>
<dbReference type="PROSITE" id="PS50929">
    <property type="entry name" value="ABC_TM1F"/>
    <property type="match status" value="1"/>
</dbReference>
<dbReference type="RefSeq" id="WP_369251532.1">
    <property type="nucleotide sequence ID" value="NZ_CP163443.1"/>
</dbReference>
<keyword evidence="3" id="KW-0547">Nucleotide-binding</keyword>
<dbReference type="SUPFAM" id="SSF52540">
    <property type="entry name" value="P-loop containing nucleoside triphosphate hydrolases"/>
    <property type="match status" value="1"/>
</dbReference>
<reference evidence="10" key="1">
    <citation type="submission" date="2024-07" db="EMBL/GenBank/DDBJ databases">
        <authorList>
            <person name="Yu S.T."/>
        </authorList>
    </citation>
    <scope>NUCLEOTIDE SEQUENCE</scope>
    <source>
        <strain evidence="10">R41</strain>
    </source>
</reference>
<dbReference type="PANTHER" id="PTHR43394:SF1">
    <property type="entry name" value="ATP-BINDING CASSETTE SUB-FAMILY B MEMBER 10, MITOCHONDRIAL"/>
    <property type="match status" value="1"/>
</dbReference>
<evidence type="ECO:0000256" key="5">
    <source>
        <dbReference type="ARBA" id="ARBA00022989"/>
    </source>
</evidence>
<evidence type="ECO:0000259" key="9">
    <source>
        <dbReference type="PROSITE" id="PS50929"/>
    </source>
</evidence>
<dbReference type="FunFam" id="3.40.50.300:FF:003180">
    <property type="entry name" value="Putative ABC transporter ATP-binding protein"/>
    <property type="match status" value="1"/>
</dbReference>
<dbReference type="InterPro" id="IPR003439">
    <property type="entry name" value="ABC_transporter-like_ATP-bd"/>
</dbReference>
<feature type="transmembrane region" description="Helical" evidence="7">
    <location>
        <begin position="162"/>
        <end position="183"/>
    </location>
</feature>
<evidence type="ECO:0000256" key="4">
    <source>
        <dbReference type="ARBA" id="ARBA00022840"/>
    </source>
</evidence>
<dbReference type="CDD" id="cd18551">
    <property type="entry name" value="ABC_6TM_LmrA_like"/>
    <property type="match status" value="1"/>
</dbReference>
<dbReference type="GO" id="GO:0016887">
    <property type="term" value="F:ATP hydrolysis activity"/>
    <property type="evidence" value="ECO:0007669"/>
    <property type="project" value="InterPro"/>
</dbReference>
<accession>A0AB39RRJ0</accession>
<dbReference type="EMBL" id="CP163443">
    <property type="protein sequence ID" value="XDQ58485.1"/>
    <property type="molecule type" value="Genomic_DNA"/>
</dbReference>
<keyword evidence="5 7" id="KW-1133">Transmembrane helix</keyword>
<feature type="domain" description="ABC transporter" evidence="8">
    <location>
        <begin position="342"/>
        <end position="577"/>
    </location>
</feature>
<protein>
    <submittedName>
        <fullName evidence="10">ABC transporter ATP-binding protein</fullName>
    </submittedName>
</protein>
<dbReference type="SMART" id="SM00382">
    <property type="entry name" value="AAA"/>
    <property type="match status" value="1"/>
</dbReference>
<dbReference type="PANTHER" id="PTHR43394">
    <property type="entry name" value="ATP-DEPENDENT PERMEASE MDL1, MITOCHONDRIAL"/>
    <property type="match status" value="1"/>
</dbReference>
<evidence type="ECO:0000256" key="6">
    <source>
        <dbReference type="ARBA" id="ARBA00023136"/>
    </source>
</evidence>
<evidence type="ECO:0000256" key="1">
    <source>
        <dbReference type="ARBA" id="ARBA00004651"/>
    </source>
</evidence>
<dbReference type="GO" id="GO:0005524">
    <property type="term" value="F:ATP binding"/>
    <property type="evidence" value="ECO:0007669"/>
    <property type="project" value="UniProtKB-KW"/>
</dbReference>
<dbReference type="InterPro" id="IPR027417">
    <property type="entry name" value="P-loop_NTPase"/>
</dbReference>
<feature type="transmembrane region" description="Helical" evidence="7">
    <location>
        <begin position="272"/>
        <end position="292"/>
    </location>
</feature>
<dbReference type="InterPro" id="IPR036640">
    <property type="entry name" value="ABC1_TM_sf"/>
</dbReference>
<name>A0AB39RRJ0_9ACTN</name>
<dbReference type="Pfam" id="PF00005">
    <property type="entry name" value="ABC_tran"/>
    <property type="match status" value="1"/>
</dbReference>
<dbReference type="AlphaFoldDB" id="A0AB39RRJ0"/>
<keyword evidence="6 7" id="KW-0472">Membrane</keyword>
<gene>
    <name evidence="10" type="ORF">AB5J53_46075</name>
</gene>
<dbReference type="Gene3D" id="1.20.1560.10">
    <property type="entry name" value="ABC transporter type 1, transmembrane domain"/>
    <property type="match status" value="1"/>
</dbReference>
<proteinExistence type="predicted"/>
<dbReference type="PROSITE" id="PS00211">
    <property type="entry name" value="ABC_TRANSPORTER_1"/>
    <property type="match status" value="1"/>
</dbReference>
<dbReference type="GO" id="GO:0005886">
    <property type="term" value="C:plasma membrane"/>
    <property type="evidence" value="ECO:0007669"/>
    <property type="project" value="UniProtKB-SubCell"/>
</dbReference>
<dbReference type="PROSITE" id="PS50893">
    <property type="entry name" value="ABC_TRANSPORTER_2"/>
    <property type="match status" value="1"/>
</dbReference>
<dbReference type="InterPro" id="IPR011527">
    <property type="entry name" value="ABC1_TM_dom"/>
</dbReference>
<evidence type="ECO:0000256" key="3">
    <source>
        <dbReference type="ARBA" id="ARBA00022741"/>
    </source>
</evidence>
<dbReference type="InterPro" id="IPR039421">
    <property type="entry name" value="Type_1_exporter"/>
</dbReference>
<dbReference type="Pfam" id="PF00664">
    <property type="entry name" value="ABC_membrane"/>
    <property type="match status" value="1"/>
</dbReference>
<dbReference type="Gene3D" id="3.40.50.300">
    <property type="entry name" value="P-loop containing nucleotide triphosphate hydrolases"/>
    <property type="match status" value="1"/>
</dbReference>
<keyword evidence="4 10" id="KW-0067">ATP-binding</keyword>
<sequence length="584" mass="61780">MSLTDAEPVVPTWRLLLGYVRPHRRALLAGALLALATGATGLVLPLVARGLIDDLSHDRPIGRALLGMAVLVVTNAAVGALGSYVLRRTAESVVLGARRALSSYLLRLRIPAVDRSEPGDLMARITSDTTLLREVTTDSLVGLGTGGLTLVATVVMMGLVDWVLLGVTLGVILCAGTVLGVIVPRINRASKQAQDAVGVMGASLERILGALRTVKASGAEHREEQTIHAAAEESWRQSVRAAKWSAAAGNTAGLAMQIAFITVLAVGGARVATGSIDVGTLVAFLLYVFYLMSPIQQVVGAITQYQTGAAALTRIQEALRLPAEPAALPAPLPTPGAEPAALAFEDVRFRYADDLPYVHHGVTFAVPARGMTAFVGPSGAGKTTVFSLIERFYDPEAGVITLDGRELERWDLPQLRSAIGYVEQDAPVLSGSLRDNLLLGNPDADDTDLTRVLKTTRLDGLIARLPRGLDTLVGHRGTKLSGGERQRVAIARALLRRPRLLLLDEATSQLDAVNEAALRDTVADVARTTTVLVVAHRLSTVTMADRIVVMDAGRVRAVGTHRELVAADPLYAELAATQFLATAG</sequence>
<feature type="domain" description="ABC transmembrane type-1" evidence="9">
    <location>
        <begin position="28"/>
        <end position="307"/>
    </location>
</feature>
<feature type="transmembrane region" description="Helical" evidence="7">
    <location>
        <begin position="26"/>
        <end position="52"/>
    </location>
</feature>
<comment type="subcellular location">
    <subcellularLocation>
        <location evidence="1">Cell membrane</location>
        <topology evidence="1">Multi-pass membrane protein</topology>
    </subcellularLocation>
</comment>
<dbReference type="InterPro" id="IPR003593">
    <property type="entry name" value="AAA+_ATPase"/>
</dbReference>
<evidence type="ECO:0000256" key="7">
    <source>
        <dbReference type="SAM" id="Phobius"/>
    </source>
</evidence>
<dbReference type="SUPFAM" id="SSF90123">
    <property type="entry name" value="ABC transporter transmembrane region"/>
    <property type="match status" value="1"/>
</dbReference>
<organism evidence="10">
    <name type="scientific">Streptomyces sp. R41</name>
    <dbReference type="NCBI Taxonomy" id="3238632"/>
    <lineage>
        <taxon>Bacteria</taxon>
        <taxon>Bacillati</taxon>
        <taxon>Actinomycetota</taxon>
        <taxon>Actinomycetes</taxon>
        <taxon>Kitasatosporales</taxon>
        <taxon>Streptomycetaceae</taxon>
        <taxon>Streptomyces</taxon>
    </lineage>
</organism>